<reference evidence="3" key="1">
    <citation type="journal article" date="2019" name="Int. J. Syst. Evol. Microbiol.">
        <title>The Global Catalogue of Microorganisms (GCM) 10K type strain sequencing project: providing services to taxonomists for standard genome sequencing and annotation.</title>
        <authorList>
            <consortium name="The Broad Institute Genomics Platform"/>
            <consortium name="The Broad Institute Genome Sequencing Center for Infectious Disease"/>
            <person name="Wu L."/>
            <person name="Ma J."/>
        </authorList>
    </citation>
    <scope>NUCLEOTIDE SEQUENCE [LARGE SCALE GENOMIC DNA]</scope>
    <source>
        <strain evidence="3">CCUG 49679</strain>
    </source>
</reference>
<name>A0ABW1PS06_9FLAO</name>
<sequence>MKTKKLFFLCILTFLSFSNKMVSQKNPTFGINETKVFYAENYTPPSKIEFVFSGDAEYVKYFFTDLGDEIKKRFLKQNIAIAFRYSKKETHYNSNGNLQNNDFLFFLNIDNAVTTSENSGYDRNMKFNFNGELKQKDNDAVILSFKTVVKATHDINNKNEEIADYLLNKILK</sequence>
<organism evidence="2 3">
    <name type="scientific">Flavobacterium qiangtangense</name>
    <dbReference type="NCBI Taxonomy" id="1442595"/>
    <lineage>
        <taxon>Bacteria</taxon>
        <taxon>Pseudomonadati</taxon>
        <taxon>Bacteroidota</taxon>
        <taxon>Flavobacteriia</taxon>
        <taxon>Flavobacteriales</taxon>
        <taxon>Flavobacteriaceae</taxon>
        <taxon>Flavobacterium</taxon>
    </lineage>
</organism>
<dbReference type="Proteomes" id="UP001596287">
    <property type="component" value="Unassembled WGS sequence"/>
</dbReference>
<evidence type="ECO:0008006" key="4">
    <source>
        <dbReference type="Google" id="ProtNLM"/>
    </source>
</evidence>
<feature type="chain" id="PRO_5045614471" description="DUF4136 domain-containing protein" evidence="1">
    <location>
        <begin position="21"/>
        <end position="172"/>
    </location>
</feature>
<gene>
    <name evidence="2" type="ORF">ACFPVY_17325</name>
</gene>
<keyword evidence="3" id="KW-1185">Reference proteome</keyword>
<comment type="caution">
    <text evidence="2">The sequence shown here is derived from an EMBL/GenBank/DDBJ whole genome shotgun (WGS) entry which is preliminary data.</text>
</comment>
<dbReference type="EMBL" id="JBHSQB010000021">
    <property type="protein sequence ID" value="MFC6098413.1"/>
    <property type="molecule type" value="Genomic_DNA"/>
</dbReference>
<dbReference type="RefSeq" id="WP_379793427.1">
    <property type="nucleotide sequence ID" value="NZ_JBHSQB010000021.1"/>
</dbReference>
<evidence type="ECO:0000256" key="1">
    <source>
        <dbReference type="SAM" id="SignalP"/>
    </source>
</evidence>
<feature type="signal peptide" evidence="1">
    <location>
        <begin position="1"/>
        <end position="20"/>
    </location>
</feature>
<evidence type="ECO:0000313" key="2">
    <source>
        <dbReference type="EMBL" id="MFC6098413.1"/>
    </source>
</evidence>
<protein>
    <recommendedName>
        <fullName evidence="4">DUF4136 domain-containing protein</fullName>
    </recommendedName>
</protein>
<proteinExistence type="predicted"/>
<accession>A0ABW1PS06</accession>
<evidence type="ECO:0000313" key="3">
    <source>
        <dbReference type="Proteomes" id="UP001596287"/>
    </source>
</evidence>
<keyword evidence="1" id="KW-0732">Signal</keyword>